<organism evidence="5 6">
    <name type="scientific">Candidatus Uhrbacteria bacterium RIFCSPLOWO2_02_FULL_48_18</name>
    <dbReference type="NCBI Taxonomy" id="1802408"/>
    <lineage>
        <taxon>Bacteria</taxon>
        <taxon>Candidatus Uhriibacteriota</taxon>
    </lineage>
</organism>
<dbReference type="SUPFAM" id="SSF56762">
    <property type="entry name" value="HydB/Nqo4-like"/>
    <property type="match status" value="1"/>
</dbReference>
<dbReference type="InterPro" id="IPR001268">
    <property type="entry name" value="NADH_UbQ_OxRdtase_30kDa_su"/>
</dbReference>
<reference evidence="5 6" key="1">
    <citation type="journal article" date="2016" name="Nat. Commun.">
        <title>Thousands of microbial genomes shed light on interconnected biogeochemical processes in an aquifer system.</title>
        <authorList>
            <person name="Anantharaman K."/>
            <person name="Brown C.T."/>
            <person name="Hug L.A."/>
            <person name="Sharon I."/>
            <person name="Castelle C.J."/>
            <person name="Probst A.J."/>
            <person name="Thomas B.C."/>
            <person name="Singh A."/>
            <person name="Wilkins M.J."/>
            <person name="Karaoz U."/>
            <person name="Brodie E.L."/>
            <person name="Williams K.H."/>
            <person name="Hubbard S.S."/>
            <person name="Banfield J.F."/>
        </authorList>
    </citation>
    <scope>NUCLEOTIDE SEQUENCE [LARGE SCALE GENOMIC DNA]</scope>
</reference>
<dbReference type="GO" id="GO:0016651">
    <property type="term" value="F:oxidoreductase activity, acting on NAD(P)H"/>
    <property type="evidence" value="ECO:0007669"/>
    <property type="project" value="InterPro"/>
</dbReference>
<comment type="caution">
    <text evidence="5">The sequence shown here is derived from an EMBL/GenBank/DDBJ whole genome shotgun (WGS) entry which is preliminary data.</text>
</comment>
<protein>
    <recommendedName>
        <fullName evidence="7">NADH-quinone oxidoreductase subunit D domain-containing protein</fullName>
    </recommendedName>
</protein>
<feature type="domain" description="NADH:ubiquinone oxidoreductase 30kDa subunit" evidence="3">
    <location>
        <begin position="12"/>
        <end position="123"/>
    </location>
</feature>
<accession>A0A1F7VCB2</accession>
<dbReference type="GO" id="GO:0008137">
    <property type="term" value="F:NADH dehydrogenase (ubiquinone) activity"/>
    <property type="evidence" value="ECO:0007669"/>
    <property type="project" value="InterPro"/>
</dbReference>
<proteinExistence type="predicted"/>
<dbReference type="PANTHER" id="PTHR43485:SF1">
    <property type="entry name" value="FORMATE HYDROGENLYASE SUBUNIT 5-RELATED"/>
    <property type="match status" value="1"/>
</dbReference>
<dbReference type="SUPFAM" id="SSF143243">
    <property type="entry name" value="Nqo5-like"/>
    <property type="match status" value="1"/>
</dbReference>
<dbReference type="Gene3D" id="3.30.460.80">
    <property type="entry name" value="NADH:ubiquinone oxidoreductase, 30kDa subunit"/>
    <property type="match status" value="1"/>
</dbReference>
<evidence type="ECO:0000256" key="2">
    <source>
        <dbReference type="ARBA" id="ARBA00023027"/>
    </source>
</evidence>
<dbReference type="Pfam" id="PF00346">
    <property type="entry name" value="Complex1_49kDa"/>
    <property type="match status" value="1"/>
</dbReference>
<dbReference type="GO" id="GO:0048038">
    <property type="term" value="F:quinone binding"/>
    <property type="evidence" value="ECO:0007669"/>
    <property type="project" value="InterPro"/>
</dbReference>
<dbReference type="GO" id="GO:0051287">
    <property type="term" value="F:NAD binding"/>
    <property type="evidence" value="ECO:0007669"/>
    <property type="project" value="InterPro"/>
</dbReference>
<dbReference type="Pfam" id="PF00329">
    <property type="entry name" value="Complex1_30kDa"/>
    <property type="match status" value="1"/>
</dbReference>
<evidence type="ECO:0000313" key="5">
    <source>
        <dbReference type="EMBL" id="OGL88061.1"/>
    </source>
</evidence>
<evidence type="ECO:0000259" key="4">
    <source>
        <dbReference type="Pfam" id="PF00346"/>
    </source>
</evidence>
<dbReference type="EMBL" id="MGEQ01000002">
    <property type="protein sequence ID" value="OGL88061.1"/>
    <property type="molecule type" value="Genomic_DNA"/>
</dbReference>
<evidence type="ECO:0000259" key="3">
    <source>
        <dbReference type="Pfam" id="PF00329"/>
    </source>
</evidence>
<keyword evidence="2" id="KW-0520">NAD</keyword>
<dbReference type="InterPro" id="IPR052197">
    <property type="entry name" value="ComplexI_49kDa-like"/>
</dbReference>
<keyword evidence="1" id="KW-0560">Oxidoreductase</keyword>
<evidence type="ECO:0000256" key="1">
    <source>
        <dbReference type="ARBA" id="ARBA00023002"/>
    </source>
</evidence>
<dbReference type="InterPro" id="IPR001135">
    <property type="entry name" value="NADH_Q_OxRdtase_suD"/>
</dbReference>
<dbReference type="Proteomes" id="UP000176593">
    <property type="component" value="Unassembled WGS sequence"/>
</dbReference>
<feature type="domain" description="NADH-quinone oxidoreductase subunit D" evidence="4">
    <location>
        <begin position="260"/>
        <end position="424"/>
    </location>
</feature>
<dbReference type="Gene3D" id="1.10.645.10">
    <property type="entry name" value="Cytochrome-c3 Hydrogenase, chain B"/>
    <property type="match status" value="1"/>
</dbReference>
<dbReference type="AlphaFoldDB" id="A0A1F7VCB2"/>
<dbReference type="InterPro" id="IPR029014">
    <property type="entry name" value="NiFe-Hase_large"/>
</dbReference>
<name>A0A1F7VCB2_9BACT</name>
<dbReference type="InterPro" id="IPR037232">
    <property type="entry name" value="NADH_quin_OxRdtase_su_C/D-like"/>
</dbReference>
<sequence length="498" mass="55779">MTVERVSQDAFTLLCNRLSLEFKLPLSLLYATDNRKKGKGFGVHVLFSLDASHEWLLVETSLPEANPTYESLTKTIMEAHWYERYAMDMFGIKAEGHPDPRRLVHHENVPKNTHPLRKDFAWNTKMEHANEPYPMHHIEGEGIFEIPVGPIHAGIIEPGHFRFNVAGERIITLEGKLFFTHKGVEKLMEGKTVEEALPYIERISGDMSASFSLAYALALENLSHTNVPECAQQLRVLVTELERITMHTHDIANMAGMGTGFTVMAAHGFRVKEKMMRLSERVFGNRFWRGYIAPGGVSKSLSVEELRDIQKTTKEVVDEMQDLFELGRHSDGLRERLETTGVLAKDVAVAFGALGLSARGSGVDRDVRRDHPYAAYGEMKPEVLTFEKGDVYARWKLRALEMIESMKLVEAVCSSNNEGATHVEVQAKDGMGIGAVEAWRGETLVAVYVENGRITRCVPRDPSFCNWALFGAIGPGNIIPDFPLCNKSLDLSYSGTDL</sequence>
<gene>
    <name evidence="5" type="ORF">A3I41_02795</name>
</gene>
<evidence type="ECO:0008006" key="7">
    <source>
        <dbReference type="Google" id="ProtNLM"/>
    </source>
</evidence>
<dbReference type="PANTHER" id="PTHR43485">
    <property type="entry name" value="HYDROGENASE-4 COMPONENT G"/>
    <property type="match status" value="1"/>
</dbReference>
<evidence type="ECO:0000313" key="6">
    <source>
        <dbReference type="Proteomes" id="UP000176593"/>
    </source>
</evidence>